<dbReference type="PROSITE" id="PS51733">
    <property type="entry name" value="BPL_LPL_CATALYTIC"/>
    <property type="match status" value="1"/>
</dbReference>
<keyword evidence="8" id="KW-1185">Reference proteome</keyword>
<keyword evidence="2" id="KW-0547">Nucleotide-binding</keyword>
<dbReference type="GO" id="GO:0005524">
    <property type="term" value="F:ATP binding"/>
    <property type="evidence" value="ECO:0007669"/>
    <property type="project" value="UniProtKB-KW"/>
</dbReference>
<dbReference type="InterPro" id="IPR004143">
    <property type="entry name" value="BPL_LPL_catalytic"/>
</dbReference>
<dbReference type="PANTHER" id="PTHR12835:SF5">
    <property type="entry name" value="BIOTIN--PROTEIN LIGASE"/>
    <property type="match status" value="1"/>
</dbReference>
<dbReference type="GO" id="GO:0005737">
    <property type="term" value="C:cytoplasm"/>
    <property type="evidence" value="ECO:0007669"/>
    <property type="project" value="TreeGrafter"/>
</dbReference>
<evidence type="ECO:0000256" key="1">
    <source>
        <dbReference type="ARBA" id="ARBA00022598"/>
    </source>
</evidence>
<keyword evidence="4" id="KW-0092">Biotin</keyword>
<dbReference type="SUPFAM" id="SSF50037">
    <property type="entry name" value="C-terminal domain of transcriptional repressors"/>
    <property type="match status" value="1"/>
</dbReference>
<dbReference type="Proteomes" id="UP000431744">
    <property type="component" value="Unassembled WGS sequence"/>
</dbReference>
<keyword evidence="3" id="KW-0067">ATP-binding</keyword>
<dbReference type="Pfam" id="PF02237">
    <property type="entry name" value="BPL_C"/>
    <property type="match status" value="1"/>
</dbReference>
<evidence type="ECO:0000256" key="5">
    <source>
        <dbReference type="ARBA" id="ARBA00024227"/>
    </source>
</evidence>
<dbReference type="EC" id="6.3.4.15" evidence="5"/>
<dbReference type="Gene3D" id="2.30.30.100">
    <property type="match status" value="1"/>
</dbReference>
<dbReference type="InterPro" id="IPR003142">
    <property type="entry name" value="BPL_C"/>
</dbReference>
<dbReference type="OrthoDB" id="9807064at2"/>
<dbReference type="EMBL" id="WBJY01000002">
    <property type="protein sequence ID" value="KAB1648211.1"/>
    <property type="molecule type" value="Genomic_DNA"/>
</dbReference>
<evidence type="ECO:0000313" key="8">
    <source>
        <dbReference type="Proteomes" id="UP000431744"/>
    </source>
</evidence>
<sequence length="283" mass="29693">MTGTTRGDAGGRFVVRLDESPSTNDEVRRRWAADDSGRALPHLSSVTTESQTAGRGRLGRQWVSPPGASLAVSTILRLDGGAGTWLGWIPLVAGLALRDALIDLLGHGSAATGERDAQYGAGDRVRLKWPNDVLVDGGKIAGILGEVLGARDDELAVVIGCGINLRFTREELPVPHATSLLLAGVDPIDGTRVERRYLAALTRRIDALTRAGGDAVEAGLFDDFTAACETLGQRVRVALPGDTAVVGAAERIDARGQLVVRDDAGTAHTIAAGDVQRVRPAES</sequence>
<dbReference type="AlphaFoldDB" id="A0A6H9WQ32"/>
<evidence type="ECO:0000256" key="4">
    <source>
        <dbReference type="ARBA" id="ARBA00023267"/>
    </source>
</evidence>
<gene>
    <name evidence="7" type="ORF">F8O04_10880</name>
</gene>
<reference evidence="7 8" key="1">
    <citation type="submission" date="2019-09" db="EMBL/GenBank/DDBJ databases">
        <title>Phylogeny of genus Pseudoclavibacter and closely related genus.</title>
        <authorList>
            <person name="Li Y."/>
        </authorList>
    </citation>
    <scope>NUCLEOTIDE SEQUENCE [LARGE SCALE GENOMIC DNA]</scope>
    <source>
        <strain evidence="7 8">EGI 60007</strain>
    </source>
</reference>
<protein>
    <recommendedName>
        <fullName evidence="5">biotin--[biotin carboxyl-carrier protein] ligase</fullName>
        <ecNumber evidence="5">6.3.4.15</ecNumber>
    </recommendedName>
</protein>
<evidence type="ECO:0000259" key="6">
    <source>
        <dbReference type="PROSITE" id="PS51733"/>
    </source>
</evidence>
<dbReference type="CDD" id="cd16442">
    <property type="entry name" value="BPL"/>
    <property type="match status" value="1"/>
</dbReference>
<dbReference type="GO" id="GO:0004077">
    <property type="term" value="F:biotin--[biotin carboxyl-carrier protein] ligase activity"/>
    <property type="evidence" value="ECO:0007669"/>
    <property type="project" value="UniProtKB-EC"/>
</dbReference>
<dbReference type="Pfam" id="PF03099">
    <property type="entry name" value="BPL_LplA_LipB"/>
    <property type="match status" value="1"/>
</dbReference>
<dbReference type="InterPro" id="IPR045864">
    <property type="entry name" value="aa-tRNA-synth_II/BPL/LPL"/>
</dbReference>
<feature type="domain" description="BPL/LPL catalytic" evidence="6">
    <location>
        <begin position="9"/>
        <end position="209"/>
    </location>
</feature>
<dbReference type="InterPro" id="IPR008988">
    <property type="entry name" value="Transcriptional_repressor_C"/>
</dbReference>
<dbReference type="RefSeq" id="WP_158029406.1">
    <property type="nucleotide sequence ID" value="NZ_BMHG01000001.1"/>
</dbReference>
<dbReference type="InterPro" id="IPR004408">
    <property type="entry name" value="Biotin_CoA_COase_ligase"/>
</dbReference>
<keyword evidence="1 7" id="KW-0436">Ligase</keyword>
<dbReference type="Gene3D" id="3.30.930.10">
    <property type="entry name" value="Bira Bifunctional Protein, Domain 2"/>
    <property type="match status" value="1"/>
</dbReference>
<evidence type="ECO:0000313" key="7">
    <source>
        <dbReference type="EMBL" id="KAB1648211.1"/>
    </source>
</evidence>
<name>A0A6H9WQ32_9MICO</name>
<evidence type="ECO:0000256" key="3">
    <source>
        <dbReference type="ARBA" id="ARBA00022840"/>
    </source>
</evidence>
<comment type="caution">
    <text evidence="7">The sequence shown here is derived from an EMBL/GenBank/DDBJ whole genome shotgun (WGS) entry which is preliminary data.</text>
</comment>
<proteinExistence type="predicted"/>
<evidence type="ECO:0000256" key="2">
    <source>
        <dbReference type="ARBA" id="ARBA00022741"/>
    </source>
</evidence>
<dbReference type="PANTHER" id="PTHR12835">
    <property type="entry name" value="BIOTIN PROTEIN LIGASE"/>
    <property type="match status" value="1"/>
</dbReference>
<dbReference type="SUPFAM" id="SSF55681">
    <property type="entry name" value="Class II aaRS and biotin synthetases"/>
    <property type="match status" value="1"/>
</dbReference>
<accession>A0A6H9WQ32</accession>
<organism evidence="7 8">
    <name type="scientific">Pseudoclavibacter endophyticus</name>
    <dbReference type="NCBI Taxonomy" id="1778590"/>
    <lineage>
        <taxon>Bacteria</taxon>
        <taxon>Bacillati</taxon>
        <taxon>Actinomycetota</taxon>
        <taxon>Actinomycetes</taxon>
        <taxon>Micrococcales</taxon>
        <taxon>Microbacteriaceae</taxon>
        <taxon>Pseudoclavibacter</taxon>
    </lineage>
</organism>